<comment type="caution">
    <text evidence="2">The sequence shown here is derived from an EMBL/GenBank/DDBJ whole genome shotgun (WGS) entry which is preliminary data.</text>
</comment>
<feature type="compositionally biased region" description="Basic and acidic residues" evidence="1">
    <location>
        <begin position="211"/>
        <end position="221"/>
    </location>
</feature>
<proteinExistence type="predicted"/>
<organism evidence="2 3">
    <name type="scientific">Caerostris extrusa</name>
    <name type="common">Bark spider</name>
    <name type="synonym">Caerostris bankana</name>
    <dbReference type="NCBI Taxonomy" id="172846"/>
    <lineage>
        <taxon>Eukaryota</taxon>
        <taxon>Metazoa</taxon>
        <taxon>Ecdysozoa</taxon>
        <taxon>Arthropoda</taxon>
        <taxon>Chelicerata</taxon>
        <taxon>Arachnida</taxon>
        <taxon>Araneae</taxon>
        <taxon>Araneomorphae</taxon>
        <taxon>Entelegynae</taxon>
        <taxon>Araneoidea</taxon>
        <taxon>Araneidae</taxon>
        <taxon>Caerostris</taxon>
    </lineage>
</organism>
<evidence type="ECO:0000313" key="2">
    <source>
        <dbReference type="EMBL" id="GIY96795.1"/>
    </source>
</evidence>
<gene>
    <name evidence="2" type="primary">AVEN_58750_1</name>
    <name evidence="2" type="ORF">CEXT_560131</name>
</gene>
<feature type="compositionally biased region" description="Basic and acidic residues" evidence="1">
    <location>
        <begin position="93"/>
        <end position="108"/>
    </location>
</feature>
<evidence type="ECO:0000313" key="3">
    <source>
        <dbReference type="Proteomes" id="UP001054945"/>
    </source>
</evidence>
<evidence type="ECO:0000256" key="1">
    <source>
        <dbReference type="SAM" id="MobiDB-lite"/>
    </source>
</evidence>
<reference evidence="2 3" key="1">
    <citation type="submission" date="2021-06" db="EMBL/GenBank/DDBJ databases">
        <title>Caerostris extrusa draft genome.</title>
        <authorList>
            <person name="Kono N."/>
            <person name="Arakawa K."/>
        </authorList>
    </citation>
    <scope>NUCLEOTIDE SEQUENCE [LARGE SCALE GENOMIC DNA]</scope>
</reference>
<dbReference type="Proteomes" id="UP001054945">
    <property type="component" value="Unassembled WGS sequence"/>
</dbReference>
<name>A0AAV4XS74_CAEEX</name>
<feature type="compositionally biased region" description="Basic residues" evidence="1">
    <location>
        <begin position="39"/>
        <end position="62"/>
    </location>
</feature>
<feature type="compositionally biased region" description="Low complexity" evidence="1">
    <location>
        <begin position="193"/>
        <end position="210"/>
    </location>
</feature>
<protein>
    <submittedName>
        <fullName evidence="2">Uncharacterized protein</fullName>
    </submittedName>
</protein>
<sequence length="400" mass="45523">MVMEKKAPKKQGKVFHKITIIETNQLKPLSNKDLPRPTPPRRRRRHRHRMQKTRRHPRQKRSRFSPLLKFFHDTPSENFDDVRYVHQQNLRKSKPEKNTTEWSYRGDADSNSNGVLSARLPISFNANQNPFDGKTFHRDASENRATADHSMDSVIFPSHTKQQEDREPIKENGKRSSAIDNSFDEDSLEKFIDSISPVSSSTSTKSTPRTDTTDRPTEEAAHSTSAKTIEIEVRPRFERLDVFPPMDRYALLERVLPPWRERGGRGAPRGGGGRHHVSSPAVFFDRADCLPPLLALLIEEEKLQSSTKNVRWEEFGPEVGPLKLNRASSEGATREEEKQKIGVLGPKVEGSAPQPVQGRPLSLRGHVLLQDSGPEQDNSNLEWQSEVGDWLSEIDGKENL</sequence>
<feature type="region of interest" description="Disordered" evidence="1">
    <location>
        <begin position="23"/>
        <end position="62"/>
    </location>
</feature>
<feature type="region of interest" description="Disordered" evidence="1">
    <location>
        <begin position="90"/>
        <end position="112"/>
    </location>
</feature>
<accession>A0AAV4XS74</accession>
<feature type="compositionally biased region" description="Polar residues" evidence="1">
    <location>
        <begin position="373"/>
        <end position="382"/>
    </location>
</feature>
<feature type="compositionally biased region" description="Basic and acidic residues" evidence="1">
    <location>
        <begin position="142"/>
        <end position="151"/>
    </location>
</feature>
<feature type="compositionally biased region" description="Basic and acidic residues" evidence="1">
    <location>
        <begin position="161"/>
        <end position="174"/>
    </location>
</feature>
<feature type="region of interest" description="Disordered" evidence="1">
    <location>
        <begin position="322"/>
        <end position="382"/>
    </location>
</feature>
<feature type="region of interest" description="Disordered" evidence="1">
    <location>
        <begin position="142"/>
        <end position="227"/>
    </location>
</feature>
<keyword evidence="3" id="KW-1185">Reference proteome</keyword>
<dbReference type="AlphaFoldDB" id="A0AAV4XS74"/>
<dbReference type="EMBL" id="BPLR01018087">
    <property type="protein sequence ID" value="GIY96795.1"/>
    <property type="molecule type" value="Genomic_DNA"/>
</dbReference>